<dbReference type="SUPFAM" id="SSF51556">
    <property type="entry name" value="Metallo-dependent hydrolases"/>
    <property type="match status" value="1"/>
</dbReference>
<gene>
    <name evidence="2" type="ORF">E0L32_000720</name>
</gene>
<dbReference type="Gene3D" id="3.20.20.140">
    <property type="entry name" value="Metal-dependent hydrolases"/>
    <property type="match status" value="1"/>
</dbReference>
<dbReference type="InterPro" id="IPR032466">
    <property type="entry name" value="Metal_Hydrolase"/>
</dbReference>
<dbReference type="InterPro" id="IPR052358">
    <property type="entry name" value="Aro_Compnd_Degr_Hydrolases"/>
</dbReference>
<dbReference type="RefSeq" id="XP_030994254.1">
    <property type="nucleotide sequence ID" value="XM_031141924.1"/>
</dbReference>
<evidence type="ECO:0000259" key="1">
    <source>
        <dbReference type="Pfam" id="PF04909"/>
    </source>
</evidence>
<reference evidence="2 3" key="1">
    <citation type="submission" date="2019-06" db="EMBL/GenBank/DDBJ databases">
        <title>Draft genome sequence of the filamentous fungus Phialemoniopsis curvata isolated from diesel fuel.</title>
        <authorList>
            <person name="Varaljay V.A."/>
            <person name="Lyon W.J."/>
            <person name="Crouch A.L."/>
            <person name="Drake C.E."/>
            <person name="Hollomon J.M."/>
            <person name="Nadeau L.J."/>
            <person name="Nunn H.S."/>
            <person name="Stevenson B.S."/>
            <person name="Bojanowski C.L."/>
            <person name="Crookes-Goodson W.J."/>
        </authorList>
    </citation>
    <scope>NUCLEOTIDE SEQUENCE [LARGE SCALE GENOMIC DNA]</scope>
    <source>
        <strain evidence="2 3">D216</strain>
    </source>
</reference>
<keyword evidence="3" id="KW-1185">Reference proteome</keyword>
<dbReference type="AlphaFoldDB" id="A0A507AY31"/>
<organism evidence="2 3">
    <name type="scientific">Thyridium curvatum</name>
    <dbReference type="NCBI Taxonomy" id="1093900"/>
    <lineage>
        <taxon>Eukaryota</taxon>
        <taxon>Fungi</taxon>
        <taxon>Dikarya</taxon>
        <taxon>Ascomycota</taxon>
        <taxon>Pezizomycotina</taxon>
        <taxon>Sordariomycetes</taxon>
        <taxon>Sordariomycetidae</taxon>
        <taxon>Thyridiales</taxon>
        <taxon>Thyridiaceae</taxon>
        <taxon>Thyridium</taxon>
    </lineage>
</organism>
<dbReference type="OrthoDB" id="2135488at2759"/>
<dbReference type="GO" id="GO:0016787">
    <property type="term" value="F:hydrolase activity"/>
    <property type="evidence" value="ECO:0007669"/>
    <property type="project" value="InterPro"/>
</dbReference>
<name>A0A507AY31_9PEZI</name>
<dbReference type="EMBL" id="SKBQ01000003">
    <property type="protein sequence ID" value="TPX12543.1"/>
    <property type="molecule type" value="Genomic_DNA"/>
</dbReference>
<proteinExistence type="predicted"/>
<dbReference type="InterPro" id="IPR006680">
    <property type="entry name" value="Amidohydro-rel"/>
</dbReference>
<dbReference type="PANTHER" id="PTHR35563:SF2">
    <property type="entry name" value="BARREL METAL-DEPENDENT HYDROLASE, PUTATIVE (AFU_ORTHOLOGUE AFUA_1G16240)-RELATED"/>
    <property type="match status" value="1"/>
</dbReference>
<accession>A0A507AY31</accession>
<protein>
    <recommendedName>
        <fullName evidence="1">Amidohydrolase-related domain-containing protein</fullName>
    </recommendedName>
</protein>
<evidence type="ECO:0000313" key="2">
    <source>
        <dbReference type="EMBL" id="TPX12543.1"/>
    </source>
</evidence>
<comment type="caution">
    <text evidence="2">The sequence shown here is derived from an EMBL/GenBank/DDBJ whole genome shotgun (WGS) entry which is preliminary data.</text>
</comment>
<dbReference type="PANTHER" id="PTHR35563">
    <property type="entry name" value="BARREL METAL-DEPENDENT HYDROLASE, PUTATIVE (AFU_ORTHOLOGUE AFUA_1G16240)-RELATED"/>
    <property type="match status" value="1"/>
</dbReference>
<dbReference type="Pfam" id="PF04909">
    <property type="entry name" value="Amidohydro_2"/>
    <property type="match status" value="1"/>
</dbReference>
<dbReference type="Proteomes" id="UP000319257">
    <property type="component" value="Unassembled WGS sequence"/>
</dbReference>
<feature type="domain" description="Amidohydrolase-related" evidence="1">
    <location>
        <begin position="67"/>
        <end position="348"/>
    </location>
</feature>
<evidence type="ECO:0000313" key="3">
    <source>
        <dbReference type="Proteomes" id="UP000319257"/>
    </source>
</evidence>
<sequence>MGQPPSIRYLVLSWLRRLSTRLNQTFSQTLALLLPQFLGSRASAALNTKTLPRYEAIRNRMPPGSWDSHMHIMDGVRYPNYSRKHYTLKERYTLEAALSFESTIGIKNIVVVQPSCYGMDNSCVLDALRDLGPSQGRGVVAFDPDQIEKPTLQEWHRLGVRGVRINLQSVGKRLEKQEMEQTLRRYAEVIKPMGWVMQLYVPLAMITELEDIILTLGVRVCFDHFGSPTLPIQQHSSDDKAPGLQDPYTLAGFSSLVRLLQEADVFTKFSAPYRISGQAPLYSDLDPVSQELLRVAGGNKLVYASDWPHTRFDGMDIRPWTEKALDWCANTEGLTERLFRDNAKDLWDVK</sequence>
<dbReference type="InParanoid" id="A0A507AY31"/>
<dbReference type="GeneID" id="41968167"/>